<evidence type="ECO:0000313" key="3">
    <source>
        <dbReference type="Proteomes" id="UP001187415"/>
    </source>
</evidence>
<accession>A0AA88SJ02</accession>
<dbReference type="AlphaFoldDB" id="A0AA88SJ02"/>
<feature type="compositionally biased region" description="Basic and acidic residues" evidence="1">
    <location>
        <begin position="1"/>
        <end position="12"/>
    </location>
</feature>
<organism evidence="2 3">
    <name type="scientific">Channa striata</name>
    <name type="common">Snakehead murrel</name>
    <name type="synonym">Ophicephalus striatus</name>
    <dbReference type="NCBI Taxonomy" id="64152"/>
    <lineage>
        <taxon>Eukaryota</taxon>
        <taxon>Metazoa</taxon>
        <taxon>Chordata</taxon>
        <taxon>Craniata</taxon>
        <taxon>Vertebrata</taxon>
        <taxon>Euteleostomi</taxon>
        <taxon>Actinopterygii</taxon>
        <taxon>Neopterygii</taxon>
        <taxon>Teleostei</taxon>
        <taxon>Neoteleostei</taxon>
        <taxon>Acanthomorphata</taxon>
        <taxon>Anabantaria</taxon>
        <taxon>Anabantiformes</taxon>
        <taxon>Channoidei</taxon>
        <taxon>Channidae</taxon>
        <taxon>Channa</taxon>
    </lineage>
</organism>
<name>A0AA88SJ02_CHASR</name>
<reference evidence="2" key="1">
    <citation type="submission" date="2023-07" db="EMBL/GenBank/DDBJ databases">
        <title>Chromosome-level Genome Assembly of Striped Snakehead (Channa striata).</title>
        <authorList>
            <person name="Liu H."/>
        </authorList>
    </citation>
    <scope>NUCLEOTIDE SEQUENCE</scope>
    <source>
        <strain evidence="2">Gz</strain>
        <tissue evidence="2">Muscle</tissue>
    </source>
</reference>
<gene>
    <name evidence="2" type="ORF">Q5P01_017387</name>
</gene>
<sequence length="168" mass="18560">MNDRGGKTRQDARAQLAPGTGRGSTSSPWTRQSAPDFEVRRSSLAVQSVLESPTGETRCAPWQPEPVGRRRQRREEKPPSLLSAAFFSPSADSNLNGTVRGRAAETRTLDYTRFFVRGVSFFFCVDKKLKETELDLDLGTRGSMVSSMSERLLKLAPAGSFDVLFSLL</sequence>
<comment type="caution">
    <text evidence="2">The sequence shown here is derived from an EMBL/GenBank/DDBJ whole genome shotgun (WGS) entry which is preliminary data.</text>
</comment>
<keyword evidence="3" id="KW-1185">Reference proteome</keyword>
<evidence type="ECO:0000313" key="2">
    <source>
        <dbReference type="EMBL" id="KAK2833498.1"/>
    </source>
</evidence>
<protein>
    <submittedName>
        <fullName evidence="2">Uncharacterized protein</fullName>
    </submittedName>
</protein>
<evidence type="ECO:0000256" key="1">
    <source>
        <dbReference type="SAM" id="MobiDB-lite"/>
    </source>
</evidence>
<dbReference type="EMBL" id="JAUPFM010000013">
    <property type="protein sequence ID" value="KAK2833498.1"/>
    <property type="molecule type" value="Genomic_DNA"/>
</dbReference>
<feature type="compositionally biased region" description="Polar residues" evidence="1">
    <location>
        <begin position="44"/>
        <end position="55"/>
    </location>
</feature>
<feature type="compositionally biased region" description="Polar residues" evidence="1">
    <location>
        <begin position="23"/>
        <end position="33"/>
    </location>
</feature>
<proteinExistence type="predicted"/>
<feature type="region of interest" description="Disordered" evidence="1">
    <location>
        <begin position="1"/>
        <end position="87"/>
    </location>
</feature>
<dbReference type="Proteomes" id="UP001187415">
    <property type="component" value="Unassembled WGS sequence"/>
</dbReference>